<dbReference type="InterPro" id="IPR050767">
    <property type="entry name" value="Sel1_AlgK"/>
</dbReference>
<dbReference type="AlphaFoldDB" id="A0A7S1KNX5"/>
<dbReference type="EMBL" id="HBGD01001690">
    <property type="protein sequence ID" value="CAD9078177.1"/>
    <property type="molecule type" value="Transcribed_RNA"/>
</dbReference>
<dbReference type="SUPFAM" id="SSF81901">
    <property type="entry name" value="HCP-like"/>
    <property type="match status" value="3"/>
</dbReference>
<name>A0A7S1KNX5_9EUKA</name>
<dbReference type="PANTHER" id="PTHR11102:SF160">
    <property type="entry name" value="ERAD-ASSOCIATED E3 UBIQUITIN-PROTEIN LIGASE COMPONENT HRD3"/>
    <property type="match status" value="1"/>
</dbReference>
<proteinExistence type="inferred from homology"/>
<dbReference type="PANTHER" id="PTHR11102">
    <property type="entry name" value="SEL-1-LIKE PROTEIN"/>
    <property type="match status" value="1"/>
</dbReference>
<protein>
    <submittedName>
        <fullName evidence="2">Uncharacterized protein</fullName>
    </submittedName>
</protein>
<sequence length="512" mass="57730">MPSQKNLFTNLLRLQKKLSTTPLKKLPPNAPPPGRIYHLLGYLMRHGIGTDKDLKQSLIFTEKAAKQYGSVEAMYALARFGNVAERRQWLEQAALAGHDMALLKLGEQQHEDALIEDAMTSLIRCARRTPNMNIRGRALYLLGNLFLERDEEFDSSDPFAQDLDEIDMDQDDEIQHIEQQVKSQQQEQKRKQHFDPKMAVKLFKEAIKMGNLDALCVLGDCYLQGLGLDASNAKNAFRLYLAAAEKGHGLGQYHTYRCLMEGIGTQSSEERAIEWLKKASDNGVVPAQCELASCYMEGEAGIEKNPEKAFNLFKQAAEANDADAQINLAFCYHLGLGCEKDETKASEWFHMAAMHGLPAAQFQVGYRYQIGRGCEKDASQAFQWYRKAADRGFVDAINEVGRCYEFALGCNNSPFKAFTYYNNAANQGHQVAMVNLAKCYIKGIGVSPNLAKALEICEQGAKNFEPAEKLKQHLKLLLRFEKSNNRIMKKRLMQAVRQMRKRKSEAQSSESS</sequence>
<accession>A0A7S1KNX5</accession>
<dbReference type="InterPro" id="IPR011990">
    <property type="entry name" value="TPR-like_helical_dom_sf"/>
</dbReference>
<comment type="similarity">
    <text evidence="1">Belongs to the sel-1 family.</text>
</comment>
<evidence type="ECO:0000256" key="1">
    <source>
        <dbReference type="ARBA" id="ARBA00038101"/>
    </source>
</evidence>
<dbReference type="InterPro" id="IPR006597">
    <property type="entry name" value="Sel1-like"/>
</dbReference>
<organism evidence="2">
    <name type="scientific">Percolomonas cosmopolitus</name>
    <dbReference type="NCBI Taxonomy" id="63605"/>
    <lineage>
        <taxon>Eukaryota</taxon>
        <taxon>Discoba</taxon>
        <taxon>Heterolobosea</taxon>
        <taxon>Tetramitia</taxon>
        <taxon>Eutetramitia</taxon>
        <taxon>Percolomonadidae</taxon>
        <taxon>Percolomonas</taxon>
    </lineage>
</organism>
<reference evidence="2" key="1">
    <citation type="submission" date="2021-01" db="EMBL/GenBank/DDBJ databases">
        <authorList>
            <person name="Corre E."/>
            <person name="Pelletier E."/>
            <person name="Niang G."/>
            <person name="Scheremetjew M."/>
            <person name="Finn R."/>
            <person name="Kale V."/>
            <person name="Holt S."/>
            <person name="Cochrane G."/>
            <person name="Meng A."/>
            <person name="Brown T."/>
            <person name="Cohen L."/>
        </authorList>
    </citation>
    <scope>NUCLEOTIDE SEQUENCE</scope>
    <source>
        <strain evidence="2">WS</strain>
    </source>
</reference>
<gene>
    <name evidence="2" type="ORF">PCOS0759_LOCUS1409</name>
</gene>
<dbReference type="Gene3D" id="1.25.40.10">
    <property type="entry name" value="Tetratricopeptide repeat domain"/>
    <property type="match status" value="3"/>
</dbReference>
<dbReference type="Pfam" id="PF08238">
    <property type="entry name" value="Sel1"/>
    <property type="match status" value="10"/>
</dbReference>
<evidence type="ECO:0000313" key="2">
    <source>
        <dbReference type="EMBL" id="CAD9078177.1"/>
    </source>
</evidence>
<dbReference type="SMART" id="SM00671">
    <property type="entry name" value="SEL1"/>
    <property type="match status" value="8"/>
</dbReference>